<proteinExistence type="predicted"/>
<dbReference type="Proteomes" id="UP000287651">
    <property type="component" value="Unassembled WGS sequence"/>
</dbReference>
<reference evidence="2 3" key="1">
    <citation type="journal article" date="2014" name="Agronomy (Basel)">
        <title>A Draft Genome Sequence for Ensete ventricosum, the Drought-Tolerant Tree Against Hunger.</title>
        <authorList>
            <person name="Harrison J."/>
            <person name="Moore K.A."/>
            <person name="Paszkiewicz K."/>
            <person name="Jones T."/>
            <person name="Grant M."/>
            <person name="Ambacheew D."/>
            <person name="Muzemil S."/>
            <person name="Studholme D.J."/>
        </authorList>
    </citation>
    <scope>NUCLEOTIDE SEQUENCE [LARGE SCALE GENOMIC DNA]</scope>
</reference>
<evidence type="ECO:0000313" key="3">
    <source>
        <dbReference type="Proteomes" id="UP000287651"/>
    </source>
</evidence>
<dbReference type="AlphaFoldDB" id="A0A426YML4"/>
<feature type="region of interest" description="Disordered" evidence="1">
    <location>
        <begin position="39"/>
        <end position="70"/>
    </location>
</feature>
<evidence type="ECO:0000256" key="1">
    <source>
        <dbReference type="SAM" id="MobiDB-lite"/>
    </source>
</evidence>
<evidence type="ECO:0000313" key="2">
    <source>
        <dbReference type="EMBL" id="RRT52950.1"/>
    </source>
</evidence>
<protein>
    <submittedName>
        <fullName evidence="2">Uncharacterized protein</fullName>
    </submittedName>
</protein>
<feature type="region of interest" description="Disordered" evidence="1">
    <location>
        <begin position="1"/>
        <end position="22"/>
    </location>
</feature>
<sequence length="70" mass="7534">MDLQPDYGPRSSLGIGPSSDDAMGFRREFARRFSEGIKKLAGNTPGDHPEKIGRLAASMPETTGLAEVRS</sequence>
<gene>
    <name evidence="2" type="ORF">B296_00005743</name>
</gene>
<name>A0A426YML4_ENSVE</name>
<comment type="caution">
    <text evidence="2">The sequence shown here is derived from an EMBL/GenBank/DDBJ whole genome shotgun (WGS) entry which is preliminary data.</text>
</comment>
<organism evidence="2 3">
    <name type="scientific">Ensete ventricosum</name>
    <name type="common">Abyssinian banana</name>
    <name type="synonym">Musa ensete</name>
    <dbReference type="NCBI Taxonomy" id="4639"/>
    <lineage>
        <taxon>Eukaryota</taxon>
        <taxon>Viridiplantae</taxon>
        <taxon>Streptophyta</taxon>
        <taxon>Embryophyta</taxon>
        <taxon>Tracheophyta</taxon>
        <taxon>Spermatophyta</taxon>
        <taxon>Magnoliopsida</taxon>
        <taxon>Liliopsida</taxon>
        <taxon>Zingiberales</taxon>
        <taxon>Musaceae</taxon>
        <taxon>Ensete</taxon>
    </lineage>
</organism>
<dbReference type="EMBL" id="AMZH03011395">
    <property type="protein sequence ID" value="RRT52950.1"/>
    <property type="molecule type" value="Genomic_DNA"/>
</dbReference>
<accession>A0A426YML4</accession>